<dbReference type="InterPro" id="IPR038136">
    <property type="entry name" value="CofD-like_dom_sf"/>
</dbReference>
<evidence type="ECO:0000256" key="2">
    <source>
        <dbReference type="HAMAP-Rule" id="MF_00973"/>
    </source>
</evidence>
<evidence type="ECO:0000256" key="1">
    <source>
        <dbReference type="ARBA" id="ARBA00022490"/>
    </source>
</evidence>
<dbReference type="EMBL" id="MGJT01000026">
    <property type="protein sequence ID" value="OGN11896.1"/>
    <property type="molecule type" value="Genomic_DNA"/>
</dbReference>
<comment type="function">
    <text evidence="2">Required for morphogenesis under gluconeogenic growth conditions.</text>
</comment>
<dbReference type="PANTHER" id="PTHR30135:SF3">
    <property type="entry name" value="GLUCONEOGENESIS FACTOR-RELATED"/>
    <property type="match status" value="1"/>
</dbReference>
<dbReference type="InterPro" id="IPR002882">
    <property type="entry name" value="CofD"/>
</dbReference>
<dbReference type="PANTHER" id="PTHR30135">
    <property type="entry name" value="UNCHARACTERIZED PROTEIN YVCK-RELATED"/>
    <property type="match status" value="1"/>
</dbReference>
<evidence type="ECO:0000313" key="4">
    <source>
        <dbReference type="Proteomes" id="UP000178197"/>
    </source>
</evidence>
<dbReference type="GO" id="GO:0005737">
    <property type="term" value="C:cytoplasm"/>
    <property type="evidence" value="ECO:0007669"/>
    <property type="project" value="UniProtKB-SubCell"/>
</dbReference>
<reference evidence="3 4" key="1">
    <citation type="journal article" date="2016" name="Nat. Commun.">
        <title>Thousands of microbial genomes shed light on interconnected biogeochemical processes in an aquifer system.</title>
        <authorList>
            <person name="Anantharaman K."/>
            <person name="Brown C.T."/>
            <person name="Hug L.A."/>
            <person name="Sharon I."/>
            <person name="Castelle C.J."/>
            <person name="Probst A.J."/>
            <person name="Thomas B.C."/>
            <person name="Singh A."/>
            <person name="Wilkins M.J."/>
            <person name="Karaoz U."/>
            <person name="Brodie E.L."/>
            <person name="Williams K.H."/>
            <person name="Hubbard S.S."/>
            <person name="Banfield J.F."/>
        </authorList>
    </citation>
    <scope>NUCLEOTIDE SEQUENCE [LARGE SCALE GENOMIC DNA]</scope>
</reference>
<keyword evidence="1 2" id="KW-0963">Cytoplasm</keyword>
<dbReference type="Pfam" id="PF01933">
    <property type="entry name" value="CofD"/>
    <property type="match status" value="1"/>
</dbReference>
<comment type="similarity">
    <text evidence="2">Belongs to the gluconeogenesis factor family.</text>
</comment>
<sequence>MKNVVTIGGGTGTYVVLTALKSFDFNLSAVVSMCDDGGSTGQLRDDYGVLPPGDIRRSLIALSAASRNLRRLFDYRFKDGPLDGHNFGNLFLTALEKSEGSFHQAVLTASQLLNVKGRVIPVTLSNVRLQAELENGEVISGETNIDIPKHNPKLKIKKVFVKPAAHPNRYALEAIRDANLIVIGPGDLYTSVIPNLLVRGIAKAIRNSRARKILICNLMTKNGETNEYSVIDFVEVAESYLGKDAIDYVLVNSKKPGSVRLKRYAEENCELVNLPKDYKNRISKATVLKADLLSKSGLIRHDPKKLARQILNLL</sequence>
<dbReference type="AlphaFoldDB" id="A0A1F8FHT3"/>
<gene>
    <name evidence="3" type="ORF">A3C71_00140</name>
</gene>
<dbReference type="Gene3D" id="3.40.50.10680">
    <property type="entry name" value="CofD-like domains"/>
    <property type="match status" value="1"/>
</dbReference>
<dbReference type="Proteomes" id="UP000178197">
    <property type="component" value="Unassembled WGS sequence"/>
</dbReference>
<proteinExistence type="inferred from homology"/>
<dbReference type="HAMAP" id="MF_00973">
    <property type="entry name" value="Gluconeogen_factor"/>
    <property type="match status" value="1"/>
</dbReference>
<comment type="subcellular location">
    <subcellularLocation>
        <location evidence="2">Cytoplasm</location>
    </subcellularLocation>
</comment>
<evidence type="ECO:0000313" key="3">
    <source>
        <dbReference type="EMBL" id="OGN11896.1"/>
    </source>
</evidence>
<dbReference type="NCBIfam" id="TIGR01826">
    <property type="entry name" value="CofD_related"/>
    <property type="match status" value="1"/>
</dbReference>
<accession>A0A1F8FHT3</accession>
<protein>
    <recommendedName>
        <fullName evidence="2">Putative gluconeogenesis factor</fullName>
    </recommendedName>
</protein>
<dbReference type="SUPFAM" id="SSF142338">
    <property type="entry name" value="CofD-like"/>
    <property type="match status" value="1"/>
</dbReference>
<dbReference type="GO" id="GO:0043743">
    <property type="term" value="F:LPPG:FO 2-phospho-L-lactate transferase activity"/>
    <property type="evidence" value="ECO:0007669"/>
    <property type="project" value="InterPro"/>
</dbReference>
<dbReference type="CDD" id="cd07187">
    <property type="entry name" value="YvcK_like"/>
    <property type="match status" value="1"/>
</dbReference>
<dbReference type="GO" id="GO:0008360">
    <property type="term" value="P:regulation of cell shape"/>
    <property type="evidence" value="ECO:0007669"/>
    <property type="project" value="UniProtKB-UniRule"/>
</dbReference>
<dbReference type="InterPro" id="IPR010119">
    <property type="entry name" value="Gluconeogen_factor"/>
</dbReference>
<name>A0A1F8FHT3_9BACT</name>
<organism evidence="3 4">
    <name type="scientific">Candidatus Yanofskybacteria bacterium RIFCSPHIGHO2_02_FULL_43_15c</name>
    <dbReference type="NCBI Taxonomy" id="1802679"/>
    <lineage>
        <taxon>Bacteria</taxon>
        <taxon>Candidatus Yanofskyibacteriota</taxon>
    </lineage>
</organism>
<comment type="caution">
    <text evidence="3">The sequence shown here is derived from an EMBL/GenBank/DDBJ whole genome shotgun (WGS) entry which is preliminary data.</text>
</comment>